<gene>
    <name evidence="2" type="ORF">C0029_09720</name>
</gene>
<feature type="chain" id="PRO_5042988343" evidence="1">
    <location>
        <begin position="24"/>
        <end position="350"/>
    </location>
</feature>
<evidence type="ECO:0000256" key="1">
    <source>
        <dbReference type="SAM" id="SignalP"/>
    </source>
</evidence>
<comment type="caution">
    <text evidence="2">The sequence shown here is derived from an EMBL/GenBank/DDBJ whole genome shotgun (WGS) entry which is preliminary data.</text>
</comment>
<dbReference type="Proteomes" id="UP000235162">
    <property type="component" value="Unassembled WGS sequence"/>
</dbReference>
<feature type="signal peptide" evidence="1">
    <location>
        <begin position="1"/>
        <end position="23"/>
    </location>
</feature>
<keyword evidence="3" id="KW-1185">Reference proteome</keyword>
<dbReference type="AlphaFoldDB" id="A0AAP8MF43"/>
<sequence>MSLKFFSAWLATMLFLVSLEAHATRKTDVVTLYNGDQLTGEIKSLFGSILEFSTSAMGTVRIEWPEIASISSEYRYEVRLSDGERLYGSLDKGEREGQAVLIDPFERHELEWLQVIELRPIQDSFAERLDVYLAAGYSYTKASSVGQLSFNTEVSYEDESSRNLLRARTEITTTKEDDTSATRVDVYRDVWRENRADAFRAIFANYEDNDELELAYRLGAGAGLGRYFIDNHRRRLYGVAGMQVITEKPLDSSDSNADTSTNQDIELLLNVNYAVWQFSTPELNLDLGFTLYPSLTDSGRVRSNANLRLRWELIDDLYWDFTAWSSTDNAAENSGKSRDYSLTTGIGWEY</sequence>
<dbReference type="RefSeq" id="WP_084199375.1">
    <property type="nucleotide sequence ID" value="NZ_BMYL01000002.1"/>
</dbReference>
<accession>A0AAP8MF43</accession>
<evidence type="ECO:0000313" key="3">
    <source>
        <dbReference type="Proteomes" id="UP000235162"/>
    </source>
</evidence>
<dbReference type="InterPro" id="IPR007433">
    <property type="entry name" value="DUF481"/>
</dbReference>
<organism evidence="2 3">
    <name type="scientific">Halioglobus japonicus</name>
    <dbReference type="NCBI Taxonomy" id="930805"/>
    <lineage>
        <taxon>Bacteria</taxon>
        <taxon>Pseudomonadati</taxon>
        <taxon>Pseudomonadota</taxon>
        <taxon>Gammaproteobacteria</taxon>
        <taxon>Cellvibrionales</taxon>
        <taxon>Halieaceae</taxon>
        <taxon>Halioglobus</taxon>
    </lineage>
</organism>
<proteinExistence type="predicted"/>
<name>A0AAP8MF43_9GAMM</name>
<keyword evidence="1" id="KW-0732">Signal</keyword>
<reference evidence="2 3" key="1">
    <citation type="submission" date="2018-01" db="EMBL/GenBank/DDBJ databases">
        <title>The draft genome sequence of Halioglobus japonicus S1-36.</title>
        <authorList>
            <person name="Du Z.-J."/>
            <person name="Shi M.-J."/>
        </authorList>
    </citation>
    <scope>NUCLEOTIDE SEQUENCE [LARGE SCALE GENOMIC DNA]</scope>
    <source>
        <strain evidence="2 3">S1-36</strain>
    </source>
</reference>
<dbReference type="EMBL" id="PKUR01000002">
    <property type="protein sequence ID" value="PLW86661.1"/>
    <property type="molecule type" value="Genomic_DNA"/>
</dbReference>
<dbReference type="Pfam" id="PF04338">
    <property type="entry name" value="DUF481"/>
    <property type="match status" value="1"/>
</dbReference>
<evidence type="ECO:0000313" key="2">
    <source>
        <dbReference type="EMBL" id="PLW86661.1"/>
    </source>
</evidence>
<protein>
    <submittedName>
        <fullName evidence="2">DUF481 domain-containing protein</fullName>
    </submittedName>
</protein>